<accession>A0A6C2TWI7</accession>
<proteinExistence type="predicted"/>
<feature type="domain" description="ApeI dehydratase-like" evidence="1">
    <location>
        <begin position="15"/>
        <end position="91"/>
    </location>
</feature>
<evidence type="ECO:0000313" key="2">
    <source>
        <dbReference type="EMBL" id="VGO12040.1"/>
    </source>
</evidence>
<gene>
    <name evidence="2" type="ORF">PDESU_00589</name>
</gene>
<sequence length="115" mass="12273">MRKEIDALLKNFVSDGDAASAELAFPAGFSGFQGHFPEQPVLPGVCQLTLAMVMADRMCGKRMKMGAATNAKFVAMVVPDQPLEIKCTLADGTLSASLTSKGERVGQFKLKVEHA</sequence>
<evidence type="ECO:0000259" key="1">
    <source>
        <dbReference type="Pfam" id="PF22818"/>
    </source>
</evidence>
<keyword evidence="3" id="KW-1185">Reference proteome</keyword>
<dbReference type="AlphaFoldDB" id="A0A6C2TWI7"/>
<reference evidence="2 3" key="1">
    <citation type="submission" date="2019-04" db="EMBL/GenBank/DDBJ databases">
        <authorList>
            <person name="Van Vliet M D."/>
        </authorList>
    </citation>
    <scope>NUCLEOTIDE SEQUENCE [LARGE SCALE GENOMIC DNA]</scope>
    <source>
        <strain evidence="2 3">F1</strain>
    </source>
</reference>
<dbReference type="Gene3D" id="3.10.129.10">
    <property type="entry name" value="Hotdog Thioesterase"/>
    <property type="match status" value="1"/>
</dbReference>
<dbReference type="EMBL" id="CAAHFG010000001">
    <property type="protein sequence ID" value="VGO12040.1"/>
    <property type="molecule type" value="Genomic_DNA"/>
</dbReference>
<dbReference type="Proteomes" id="UP000366872">
    <property type="component" value="Unassembled WGS sequence"/>
</dbReference>
<organism evidence="2 3">
    <name type="scientific">Pontiella desulfatans</name>
    <dbReference type="NCBI Taxonomy" id="2750659"/>
    <lineage>
        <taxon>Bacteria</taxon>
        <taxon>Pseudomonadati</taxon>
        <taxon>Kiritimatiellota</taxon>
        <taxon>Kiritimatiellia</taxon>
        <taxon>Kiritimatiellales</taxon>
        <taxon>Pontiellaceae</taxon>
        <taxon>Pontiella</taxon>
    </lineage>
</organism>
<name>A0A6C2TWI7_PONDE</name>
<dbReference type="InterPro" id="IPR029069">
    <property type="entry name" value="HotDog_dom_sf"/>
</dbReference>
<dbReference type="Pfam" id="PF22818">
    <property type="entry name" value="ApeI-like"/>
    <property type="match status" value="1"/>
</dbReference>
<dbReference type="RefSeq" id="WP_136077740.1">
    <property type="nucleotide sequence ID" value="NZ_CAAHFG010000001.1"/>
</dbReference>
<dbReference type="SUPFAM" id="SSF54637">
    <property type="entry name" value="Thioesterase/thiol ester dehydrase-isomerase"/>
    <property type="match status" value="1"/>
</dbReference>
<dbReference type="InterPro" id="IPR054545">
    <property type="entry name" value="ApeI-like"/>
</dbReference>
<protein>
    <recommendedName>
        <fullName evidence="1">ApeI dehydratase-like domain-containing protein</fullName>
    </recommendedName>
</protein>
<evidence type="ECO:0000313" key="3">
    <source>
        <dbReference type="Proteomes" id="UP000366872"/>
    </source>
</evidence>